<dbReference type="GO" id="GO:0016616">
    <property type="term" value="F:oxidoreductase activity, acting on the CH-OH group of donors, NAD or NADP as acceptor"/>
    <property type="evidence" value="ECO:0007669"/>
    <property type="project" value="InterPro"/>
</dbReference>
<dbReference type="InterPro" id="IPR050177">
    <property type="entry name" value="Lipid_A_modif_metabolic_enz"/>
</dbReference>
<proteinExistence type="inferred from homology"/>
<feature type="domain" description="3-beta hydroxysteroid dehydrogenase/isomerase" evidence="4">
    <location>
        <begin position="14"/>
        <end position="245"/>
    </location>
</feature>
<evidence type="ECO:0000313" key="6">
    <source>
        <dbReference type="Proteomes" id="UP000053660"/>
    </source>
</evidence>
<dbReference type="Proteomes" id="UP000053660">
    <property type="component" value="Unassembled WGS sequence"/>
</dbReference>
<dbReference type="OrthoDB" id="2735536at2759"/>
<evidence type="ECO:0000256" key="2">
    <source>
        <dbReference type="ARBA" id="ARBA00023002"/>
    </source>
</evidence>
<dbReference type="AlphaFoldDB" id="A0A0B1T2F4"/>
<keyword evidence="3" id="KW-0472">Membrane</keyword>
<feature type="transmembrane region" description="Helical" evidence="3">
    <location>
        <begin position="285"/>
        <end position="309"/>
    </location>
</feature>
<keyword evidence="3" id="KW-0812">Transmembrane</keyword>
<dbReference type="InterPro" id="IPR002225">
    <property type="entry name" value="3Beta_OHSteriod_DH/Estase"/>
</dbReference>
<accession>A0A0B1T2F4</accession>
<dbReference type="InterPro" id="IPR036291">
    <property type="entry name" value="NAD(P)-bd_dom_sf"/>
</dbReference>
<dbReference type="Gene3D" id="3.40.50.720">
    <property type="entry name" value="NAD(P)-binding Rossmann-like Domain"/>
    <property type="match status" value="1"/>
</dbReference>
<dbReference type="SUPFAM" id="SSF51735">
    <property type="entry name" value="NAD(P)-binding Rossmann-fold domains"/>
    <property type="match status" value="1"/>
</dbReference>
<keyword evidence="6" id="KW-1185">Reference proteome</keyword>
<gene>
    <name evidence="5" type="ORF">OESDEN_08707</name>
</gene>
<dbReference type="EMBL" id="KN552071">
    <property type="protein sequence ID" value="KHJ91429.1"/>
    <property type="molecule type" value="Genomic_DNA"/>
</dbReference>
<evidence type="ECO:0000313" key="5">
    <source>
        <dbReference type="EMBL" id="KHJ91429.1"/>
    </source>
</evidence>
<evidence type="ECO:0000256" key="1">
    <source>
        <dbReference type="ARBA" id="ARBA00009219"/>
    </source>
</evidence>
<dbReference type="Pfam" id="PF01073">
    <property type="entry name" value="3Beta_HSD"/>
    <property type="match status" value="1"/>
</dbReference>
<dbReference type="GO" id="GO:0006694">
    <property type="term" value="P:steroid biosynthetic process"/>
    <property type="evidence" value="ECO:0007669"/>
    <property type="project" value="InterPro"/>
</dbReference>
<sequence length="370" mass="41754">LASRLQSHGAHTVLLDVNFSTSNLSKLSEKLTTVVQGSLLDETKVSEALSGCESCFHLAAYGMSGIQAFNRELVFRINVDGTALLMDYCRKLGVTRFVYTSSVGVIFTNKELINVTEDYPYPDESEYYSAYSASKARAEKLVLAADCPELKTCALRLRGIYGPGEPRSTGRAADIIHKGLFIAFFAQKERAFTQYSGIHNVTHAMYQADLELSKKYPRCAGKAYHIVDANPVDSLFFWTPLITALSQTTPSIRIPFSLIYLLAYISEWLAVHFGIPPMINRHVKYLLLPSISLLKLEVCLIGITNTYSIERAMKDFDYRPTNNHDLTEVVEYYKKYYEDQPGPHFDLSMVLKILLALAILLFLIFRIFLF</sequence>
<feature type="transmembrane region" description="Helical" evidence="3">
    <location>
        <begin position="349"/>
        <end position="369"/>
    </location>
</feature>
<evidence type="ECO:0000259" key="4">
    <source>
        <dbReference type="Pfam" id="PF01073"/>
    </source>
</evidence>
<organism evidence="5 6">
    <name type="scientific">Oesophagostomum dentatum</name>
    <name type="common">Nodular worm</name>
    <dbReference type="NCBI Taxonomy" id="61180"/>
    <lineage>
        <taxon>Eukaryota</taxon>
        <taxon>Metazoa</taxon>
        <taxon>Ecdysozoa</taxon>
        <taxon>Nematoda</taxon>
        <taxon>Chromadorea</taxon>
        <taxon>Rhabditida</taxon>
        <taxon>Rhabditina</taxon>
        <taxon>Rhabditomorpha</taxon>
        <taxon>Strongyloidea</taxon>
        <taxon>Strongylidae</taxon>
        <taxon>Oesophagostomum</taxon>
    </lineage>
</organism>
<dbReference type="PANTHER" id="PTHR43245:SF51">
    <property type="entry name" value="SHORT CHAIN DEHYDROGENASE_REDUCTASE FAMILY 42E, MEMBER 2"/>
    <property type="match status" value="1"/>
</dbReference>
<reference evidence="5 6" key="1">
    <citation type="submission" date="2014-03" db="EMBL/GenBank/DDBJ databases">
        <title>Draft genome of the hookworm Oesophagostomum dentatum.</title>
        <authorList>
            <person name="Mitreva M."/>
        </authorList>
    </citation>
    <scope>NUCLEOTIDE SEQUENCE [LARGE SCALE GENOMIC DNA]</scope>
    <source>
        <strain evidence="5 6">OD-Hann</strain>
    </source>
</reference>
<dbReference type="PANTHER" id="PTHR43245">
    <property type="entry name" value="BIFUNCTIONAL POLYMYXIN RESISTANCE PROTEIN ARNA"/>
    <property type="match status" value="1"/>
</dbReference>
<evidence type="ECO:0000256" key="3">
    <source>
        <dbReference type="RuleBase" id="RU004475"/>
    </source>
</evidence>
<protein>
    <submittedName>
        <fullName evidence="5">3-beta hydroxysteroid dehydrogenase/isomerase family protein</fullName>
    </submittedName>
</protein>
<keyword evidence="5" id="KW-0413">Isomerase</keyword>
<name>A0A0B1T2F4_OESDE</name>
<keyword evidence="2 3" id="KW-0560">Oxidoreductase</keyword>
<keyword evidence="3" id="KW-1133">Transmembrane helix</keyword>
<feature type="transmembrane region" description="Helical" evidence="3">
    <location>
        <begin position="254"/>
        <end position="273"/>
    </location>
</feature>
<dbReference type="GO" id="GO:0016853">
    <property type="term" value="F:isomerase activity"/>
    <property type="evidence" value="ECO:0007669"/>
    <property type="project" value="UniProtKB-KW"/>
</dbReference>
<feature type="non-terminal residue" evidence="5">
    <location>
        <position position="1"/>
    </location>
</feature>
<comment type="similarity">
    <text evidence="1 3">Belongs to the 3-beta-HSD family.</text>
</comment>